<evidence type="ECO:0000256" key="5">
    <source>
        <dbReference type="ARBA" id="ARBA00023159"/>
    </source>
</evidence>
<evidence type="ECO:0000256" key="1">
    <source>
        <dbReference type="ARBA" id="ARBA00004123"/>
    </source>
</evidence>
<evidence type="ECO:0000313" key="11">
    <source>
        <dbReference type="Proteomes" id="UP001498398"/>
    </source>
</evidence>
<evidence type="ECO:0000256" key="9">
    <source>
        <dbReference type="RuleBase" id="RU364142"/>
    </source>
</evidence>
<dbReference type="Proteomes" id="UP001498398">
    <property type="component" value="Unassembled WGS sequence"/>
</dbReference>
<dbReference type="PANTHER" id="PTHR35784:SF1">
    <property type="entry name" value="MEDIATOR OF RNA POLYMERASE II TRANSCRIPTION SUBUNIT 5"/>
    <property type="match status" value="1"/>
</dbReference>
<comment type="similarity">
    <text evidence="2 9">Belongs to the Mediator complex subunit 5 family.</text>
</comment>
<evidence type="ECO:0000313" key="10">
    <source>
        <dbReference type="EMBL" id="KAK7463656.1"/>
    </source>
</evidence>
<keyword evidence="5 9" id="KW-0010">Activator</keyword>
<keyword evidence="4 9" id="KW-0805">Transcription regulation</keyword>
<evidence type="ECO:0000256" key="7">
    <source>
        <dbReference type="ARBA" id="ARBA00023242"/>
    </source>
</evidence>
<name>A0ABR1JMA4_9AGAR</name>
<dbReference type="InterPro" id="IPR014801">
    <property type="entry name" value="Mediator_Med5_fun"/>
</dbReference>
<evidence type="ECO:0000256" key="3">
    <source>
        <dbReference type="ARBA" id="ARBA00020628"/>
    </source>
</evidence>
<comment type="function">
    <text evidence="9">Component of the Mediator complex, a coactivator involved in the regulated transcription of nearly all RNA polymerase II-dependent genes. Mediator functions as a bridge to convey information from gene-specific regulatory proteins to the basal RNA polymerase II transcription machinery. Mediator is recruited to promoters by direct interactions with regulatory proteins and serves as a scaffold for the assembly of a functional preinitiation complex with RNA polymerase II and the general transcription factors.</text>
</comment>
<evidence type="ECO:0000256" key="4">
    <source>
        <dbReference type="ARBA" id="ARBA00023015"/>
    </source>
</evidence>
<evidence type="ECO:0000256" key="6">
    <source>
        <dbReference type="ARBA" id="ARBA00023163"/>
    </source>
</evidence>
<keyword evidence="6 9" id="KW-0804">Transcription</keyword>
<dbReference type="Pfam" id="PF08689">
    <property type="entry name" value="Med5"/>
    <property type="match status" value="1"/>
</dbReference>
<gene>
    <name evidence="9" type="primary">MED5</name>
    <name evidence="10" type="ORF">VKT23_007000</name>
</gene>
<sequence>MSVSDLTRNCFQSGTPASKWASLCRLFLSKNANIIESQEVAENAISNSVLVLYRLYPGDPALHEYLKYAIQNGLISIAVFVSTFLQAARSPELHNAATLDALCRIALDEHYASDRSDNSLIVYGQSSLAILGLVQDALALFRTAHSLPLSHFHQLVTSSSELVLILLSCIPDISQIPTAQAMVHFADVSDIIQNFQLTTELRQSLESFALTLSIIVGDDVKVAREAQMMHSMQLAFGKGDIVGSSSNTDTITLSLVLHHIMLCRAGTIGAGTVYPVALFVATFRWSSWTPAVFYTQLLLAVLLCLSQSLPSSALLWRAFAIGRLPRILVAFEKSVTAEGTTTEAEWRHAMQAAVTALSRRNDLLSLCDNVLSVAEEFPDSSVTQPLSRCLLAEFWTNGLIDQRFVLGMDSGISNDNTNSLKMEAQSNGASLESYMESKLAPENGEDLKLWLDRVWRDPASHATFSDIIFQRFSSATTQLDIESLSHITKALYSHNHSTDILTLHVNIPDLISQALLFLELYDCETVGKYNPTNYSCSTCLLFDSGDPQTAVGYLGNVVLFLQLVVARYNLRDDSFLIGDRKLSAKFLKTTHEILAFENLSPEDSTAFRTWFKALFDSSSEGIEDTILRSTPPQKLLRVAATLFVHAIRMKMESKIDQETLNNGVMYFMDPLLNWTLVGVVKALIHEIHQKRLDTSAHFDVLQTLLLSPSCPRPVLSLCGSQILALLANKDGKPDTLPVTASRERLQEVVTNAIGSPEANRLRHLSARTGATLHEENGLRIIQHAFQMARVGKAPSIDIEHCLRILPATKFLQLLWTELVASANVGETHSSRRVAIFILTVPRDSTTPPLLPLFLHKVLPALIANIDARQGTEQTTCTELLVTLISSLLAAASHLEMTWRSLTGKQGPVLGSHSSMMARRLAADLRARRYSSTSRTLMQKLGSSSFAANFPVFMEVGM</sequence>
<dbReference type="EMBL" id="JBANRG010000009">
    <property type="protein sequence ID" value="KAK7463656.1"/>
    <property type="molecule type" value="Genomic_DNA"/>
</dbReference>
<dbReference type="PANTHER" id="PTHR35784">
    <property type="entry name" value="MEDIATOR OF RNA POLYMERASE II TRANSCRIPTION SUBUNIT 5"/>
    <property type="match status" value="1"/>
</dbReference>
<comment type="subunit">
    <text evidence="9">Component of the Mediator complex.</text>
</comment>
<evidence type="ECO:0000256" key="2">
    <source>
        <dbReference type="ARBA" id="ARBA00008782"/>
    </source>
</evidence>
<keyword evidence="11" id="KW-1185">Reference proteome</keyword>
<evidence type="ECO:0000256" key="8">
    <source>
        <dbReference type="ARBA" id="ARBA00031256"/>
    </source>
</evidence>
<proteinExistence type="inferred from homology"/>
<comment type="subcellular location">
    <subcellularLocation>
        <location evidence="1 9">Nucleus</location>
    </subcellularLocation>
</comment>
<comment type="caution">
    <text evidence="10">The sequence shown here is derived from an EMBL/GenBank/DDBJ whole genome shotgun (WGS) entry which is preliminary data.</text>
</comment>
<reference evidence="10 11" key="1">
    <citation type="submission" date="2024-01" db="EMBL/GenBank/DDBJ databases">
        <title>A draft genome for the cacao thread blight pathogen Marasmiellus scandens.</title>
        <authorList>
            <person name="Baruah I.K."/>
            <person name="Leung J."/>
            <person name="Bukari Y."/>
            <person name="Amoako-Attah I."/>
            <person name="Meinhardt L.W."/>
            <person name="Bailey B.A."/>
            <person name="Cohen S.P."/>
        </authorList>
    </citation>
    <scope>NUCLEOTIDE SEQUENCE [LARGE SCALE GENOMIC DNA]</scope>
    <source>
        <strain evidence="10 11">GH-19</strain>
    </source>
</reference>
<keyword evidence="7 9" id="KW-0539">Nucleus</keyword>
<accession>A0ABR1JMA4</accession>
<protein>
    <recommendedName>
        <fullName evidence="3 9">Mediator of RNA polymerase II transcription subunit 5</fullName>
    </recommendedName>
    <alternativeName>
        <fullName evidence="8 9">Mediator complex subunit 5</fullName>
    </alternativeName>
</protein>
<organism evidence="10 11">
    <name type="scientific">Marasmiellus scandens</name>
    <dbReference type="NCBI Taxonomy" id="2682957"/>
    <lineage>
        <taxon>Eukaryota</taxon>
        <taxon>Fungi</taxon>
        <taxon>Dikarya</taxon>
        <taxon>Basidiomycota</taxon>
        <taxon>Agaricomycotina</taxon>
        <taxon>Agaricomycetes</taxon>
        <taxon>Agaricomycetidae</taxon>
        <taxon>Agaricales</taxon>
        <taxon>Marasmiineae</taxon>
        <taxon>Omphalotaceae</taxon>
        <taxon>Marasmiellus</taxon>
    </lineage>
</organism>